<dbReference type="OrthoDB" id="9779926at2"/>
<protein>
    <submittedName>
        <fullName evidence="2">Nucleotidyltransferase</fullName>
    </submittedName>
</protein>
<keyword evidence="2" id="KW-0808">Transferase</keyword>
<evidence type="ECO:0000259" key="1">
    <source>
        <dbReference type="Pfam" id="PF00483"/>
    </source>
</evidence>
<keyword evidence="3" id="KW-1185">Reference proteome</keyword>
<dbReference type="EMBL" id="MCIA01000001">
    <property type="protein sequence ID" value="RKD35103.1"/>
    <property type="molecule type" value="Genomic_DNA"/>
</dbReference>
<proteinExistence type="predicted"/>
<organism evidence="2 3">
    <name type="scientific">Lacrimispora algidixylanolytica</name>
    <dbReference type="NCBI Taxonomy" id="94868"/>
    <lineage>
        <taxon>Bacteria</taxon>
        <taxon>Bacillati</taxon>
        <taxon>Bacillota</taxon>
        <taxon>Clostridia</taxon>
        <taxon>Lachnospirales</taxon>
        <taxon>Lachnospiraceae</taxon>
        <taxon>Lacrimispora</taxon>
    </lineage>
</organism>
<dbReference type="AlphaFoldDB" id="A0A419TC98"/>
<dbReference type="SUPFAM" id="SSF53448">
    <property type="entry name" value="Nucleotide-diphospho-sugar transferases"/>
    <property type="match status" value="1"/>
</dbReference>
<evidence type="ECO:0000313" key="3">
    <source>
        <dbReference type="Proteomes" id="UP000284277"/>
    </source>
</evidence>
<dbReference type="RefSeq" id="WP_120195043.1">
    <property type="nucleotide sequence ID" value="NZ_MCIA01000001.1"/>
</dbReference>
<dbReference type="Gene3D" id="3.90.550.10">
    <property type="entry name" value="Spore Coat Polysaccharide Biosynthesis Protein SpsA, Chain A"/>
    <property type="match status" value="1"/>
</dbReference>
<gene>
    <name evidence="2" type="ORF">BET01_01790</name>
</gene>
<name>A0A419TC98_9FIRM</name>
<evidence type="ECO:0000313" key="2">
    <source>
        <dbReference type="EMBL" id="RKD35103.1"/>
    </source>
</evidence>
<accession>A0A419TC98</accession>
<dbReference type="GO" id="GO:0016740">
    <property type="term" value="F:transferase activity"/>
    <property type="evidence" value="ECO:0007669"/>
    <property type="project" value="UniProtKB-KW"/>
</dbReference>
<dbReference type="Pfam" id="PF00483">
    <property type="entry name" value="NTP_transferase"/>
    <property type="match status" value="1"/>
</dbReference>
<feature type="domain" description="Nucleotidyl transferase" evidence="1">
    <location>
        <begin position="7"/>
        <end position="131"/>
    </location>
</feature>
<dbReference type="Proteomes" id="UP000284277">
    <property type="component" value="Unassembled WGS sequence"/>
</dbReference>
<sequence length="310" mass="34421">MKKTSLVIMAAGIGSRFGGGIKQLEPVGPSGEIIMDYSIHDALEAGFNKIVFIIRKDIEQDFKEVIGKRIEKVAPVSYAYQDVNDLPKGFIKPEDRTKPWGTGQAILCAKEVINEPFAVINADDYYGKEGFVKIHDYLVNHMDCKALPYDICMAGFVLGNTLSENGGVTRGICQVDEGGILKEVIETYELRRSGIEAEGKREGGESVLVPLTQNVSMNMWGLSPEFLEELERGFPVFLQGIEKGDIKSEYLLPKIIDKLVQNNEAKVQVLETKDKWFGVTYKEDKEAVAASIKTLITDGVYKTPLFELGK</sequence>
<dbReference type="InterPro" id="IPR005835">
    <property type="entry name" value="NTP_transferase_dom"/>
</dbReference>
<dbReference type="InterPro" id="IPR029044">
    <property type="entry name" value="Nucleotide-diphossugar_trans"/>
</dbReference>
<reference evidence="2 3" key="1">
    <citation type="submission" date="2016-08" db="EMBL/GenBank/DDBJ databases">
        <title>A new outlook on sporulation: Clostridium algidixylanolyticum.</title>
        <authorList>
            <person name="Poppleton D.I."/>
            <person name="Gribaldo S."/>
        </authorList>
    </citation>
    <scope>NUCLEOTIDE SEQUENCE [LARGE SCALE GENOMIC DNA]</scope>
    <source>
        <strain evidence="2 3">SPL73</strain>
    </source>
</reference>
<comment type="caution">
    <text evidence="2">The sequence shown here is derived from an EMBL/GenBank/DDBJ whole genome shotgun (WGS) entry which is preliminary data.</text>
</comment>